<keyword evidence="2" id="KW-1185">Reference proteome</keyword>
<reference evidence="1 2" key="2">
    <citation type="journal article" date="2022" name="Mol. Ecol. Resour.">
        <title>The genomes of chicory, endive, great burdock and yacon provide insights into Asteraceae paleo-polyploidization history and plant inulin production.</title>
        <authorList>
            <person name="Fan W."/>
            <person name="Wang S."/>
            <person name="Wang H."/>
            <person name="Wang A."/>
            <person name="Jiang F."/>
            <person name="Liu H."/>
            <person name="Zhao H."/>
            <person name="Xu D."/>
            <person name="Zhang Y."/>
        </authorList>
    </citation>
    <scope>NUCLEOTIDE SEQUENCE [LARGE SCALE GENOMIC DNA]</scope>
    <source>
        <strain evidence="2">cv. Yunnan</strain>
        <tissue evidence="1">Leaves</tissue>
    </source>
</reference>
<name>A0ACB9IV08_9ASTR</name>
<accession>A0ACB9IV08</accession>
<organism evidence="1 2">
    <name type="scientific">Smallanthus sonchifolius</name>
    <dbReference type="NCBI Taxonomy" id="185202"/>
    <lineage>
        <taxon>Eukaryota</taxon>
        <taxon>Viridiplantae</taxon>
        <taxon>Streptophyta</taxon>
        <taxon>Embryophyta</taxon>
        <taxon>Tracheophyta</taxon>
        <taxon>Spermatophyta</taxon>
        <taxon>Magnoliopsida</taxon>
        <taxon>eudicotyledons</taxon>
        <taxon>Gunneridae</taxon>
        <taxon>Pentapetalae</taxon>
        <taxon>asterids</taxon>
        <taxon>campanulids</taxon>
        <taxon>Asterales</taxon>
        <taxon>Asteraceae</taxon>
        <taxon>Asteroideae</taxon>
        <taxon>Heliantheae alliance</taxon>
        <taxon>Millerieae</taxon>
        <taxon>Smallanthus</taxon>
    </lineage>
</organism>
<dbReference type="EMBL" id="CM042023">
    <property type="protein sequence ID" value="KAI3812063.1"/>
    <property type="molecule type" value="Genomic_DNA"/>
</dbReference>
<evidence type="ECO:0000313" key="1">
    <source>
        <dbReference type="EMBL" id="KAI3812063.1"/>
    </source>
</evidence>
<evidence type="ECO:0000313" key="2">
    <source>
        <dbReference type="Proteomes" id="UP001056120"/>
    </source>
</evidence>
<protein>
    <submittedName>
        <fullName evidence="1">Uncharacterized protein</fullName>
    </submittedName>
</protein>
<proteinExistence type="predicted"/>
<dbReference type="Proteomes" id="UP001056120">
    <property type="component" value="Linkage Group LG06"/>
</dbReference>
<gene>
    <name evidence="1" type="ORF">L1987_16767</name>
</gene>
<reference evidence="2" key="1">
    <citation type="journal article" date="2022" name="Mol. Ecol. Resour.">
        <title>The genomes of chicory, endive, great burdock and yacon provide insights into Asteraceae palaeo-polyploidization history and plant inulin production.</title>
        <authorList>
            <person name="Fan W."/>
            <person name="Wang S."/>
            <person name="Wang H."/>
            <person name="Wang A."/>
            <person name="Jiang F."/>
            <person name="Liu H."/>
            <person name="Zhao H."/>
            <person name="Xu D."/>
            <person name="Zhang Y."/>
        </authorList>
    </citation>
    <scope>NUCLEOTIDE SEQUENCE [LARGE SCALE GENOMIC DNA]</scope>
    <source>
        <strain evidence="2">cv. Yunnan</strain>
    </source>
</reference>
<comment type="caution">
    <text evidence="1">The sequence shown here is derived from an EMBL/GenBank/DDBJ whole genome shotgun (WGS) entry which is preliminary data.</text>
</comment>
<sequence>MATGRYIEPEEGSPSFFKVIRYPSAPHLSLPKAFVRKFLEKIPRNPTLVTATGEHSWRLEFVKIGEDYCFAHGWEKLAEDVQLCIRDIVVFWLIDPSTFLVTFLGTNGCEKDLPVIKTNFADDDGDDDVQDGNVVGQSHDDEVMSDKNLCFEKVFSKKTFKYYMSLPKNFVKAAGLEHKKSIKLMDHEGKEWIMGIMAEQCSRIKYSLSKGWLMFRRHHKLSDGDVCEFMFNKKEDVLNLTRIIKTERSSKQETPMEEVNRKKGRLSCGGGGVKVKIEYDSGQEMEVVKRERGKPPLKSCVDVKIEDGSDLVMVVGKGKTGMPPPEKPSGGGGVEVTKPGTERVFRSKHVIYF</sequence>